<dbReference type="RefSeq" id="WP_127180235.1">
    <property type="nucleotide sequence ID" value="NZ_CP029078.1"/>
</dbReference>
<keyword evidence="2" id="KW-0378">Hydrolase</keyword>
<evidence type="ECO:0000313" key="5">
    <source>
        <dbReference type="Proteomes" id="UP000501753"/>
    </source>
</evidence>
<dbReference type="Proteomes" id="UP000501753">
    <property type="component" value="Chromosome"/>
</dbReference>
<dbReference type="EMBL" id="CP029078">
    <property type="protein sequence ID" value="QCN85710.1"/>
    <property type="molecule type" value="Genomic_DNA"/>
</dbReference>
<dbReference type="PROSITE" id="PS00146">
    <property type="entry name" value="BETA_LACTAMASE_A"/>
    <property type="match status" value="1"/>
</dbReference>
<dbReference type="SUPFAM" id="SSF56601">
    <property type="entry name" value="beta-lactamase/transpeptidase-like"/>
    <property type="match status" value="1"/>
</dbReference>
<dbReference type="Pfam" id="PF00144">
    <property type="entry name" value="Beta-lactamase"/>
    <property type="match status" value="1"/>
</dbReference>
<evidence type="ECO:0000313" key="2">
    <source>
        <dbReference type="EMBL" id="AZS87441.1"/>
    </source>
</evidence>
<dbReference type="EMBL" id="CP034687">
    <property type="protein sequence ID" value="AZS87441.1"/>
    <property type="molecule type" value="Genomic_DNA"/>
</dbReference>
<reference evidence="3 5" key="1">
    <citation type="submission" date="2018-04" db="EMBL/GenBank/DDBJ databases">
        <title>Complete genome sequences of Streptomyces griseoviridis K61 and characterization of antagonistic properties of biological control agents.</title>
        <authorList>
            <person name="Mariita R.M."/>
            <person name="Sello J.K."/>
        </authorList>
    </citation>
    <scope>NUCLEOTIDE SEQUENCE [LARGE SCALE GENOMIC DNA]</scope>
    <source>
        <strain evidence="3 5">K61</strain>
    </source>
</reference>
<dbReference type="OrthoDB" id="4281716at2"/>
<dbReference type="InterPro" id="IPR050789">
    <property type="entry name" value="Diverse_Enzym_Activities"/>
</dbReference>
<dbReference type="Gene3D" id="3.40.710.10">
    <property type="entry name" value="DD-peptidase/beta-lactamase superfamily"/>
    <property type="match status" value="1"/>
</dbReference>
<dbReference type="Proteomes" id="UP000271291">
    <property type="component" value="Chromosome"/>
</dbReference>
<reference evidence="2 4" key="2">
    <citation type="submission" date="2018-12" db="EMBL/GenBank/DDBJ databases">
        <title>Streptomyces griseoviridis F1-27 complete genome.</title>
        <authorList>
            <person name="Mariita R.M."/>
            <person name="Sello J.K."/>
        </authorList>
    </citation>
    <scope>NUCLEOTIDE SEQUENCE [LARGE SCALE GENOMIC DNA]</scope>
    <source>
        <strain evidence="2 4">F1-27</strain>
    </source>
</reference>
<dbReference type="InterPro" id="IPR001466">
    <property type="entry name" value="Beta-lactam-related"/>
</dbReference>
<evidence type="ECO:0000259" key="1">
    <source>
        <dbReference type="Pfam" id="PF00144"/>
    </source>
</evidence>
<protein>
    <submittedName>
        <fullName evidence="2 3">Serine hydrolase</fullName>
    </submittedName>
</protein>
<dbReference type="KEGG" id="sgd:ELQ87_26835"/>
<sequence>MSTLHDTLRRYVDDGAVPGAVGLVAHGTDVEAVAVGSVDTGGGSPMARDSIFRVASVTKPITAAAVLALVEDGTLALDAPVAEWLPELGGPVVVRTPQSPLDDIVPAARPVTVEDLLTFKAGWGFPADFSLPAARALLDLHRNGLAPHLQPDQDVWLARLARVPMLRQPGEAWLYNTGSDLQGILVARASGRTFPDFLAERVLGPLGMTDTAFEVPEAKRTRFTTSYTPDGKGGLDRLDTPDGGWSSPPAFASGAGGLVSTADDLLAFGRMLLADGAAPDGGRVLSPASVRRMTTDHLTAAQRDASALFLEGQGWGYGGSVDVSPVAPWNVPGRYGWVGGSGTAAHVIPATATVTVLLTQVAMTGPTPPPLMRAFWTATLGERRG</sequence>
<dbReference type="GO" id="GO:0016787">
    <property type="term" value="F:hydrolase activity"/>
    <property type="evidence" value="ECO:0007669"/>
    <property type="project" value="UniProtKB-KW"/>
</dbReference>
<evidence type="ECO:0000313" key="4">
    <source>
        <dbReference type="Proteomes" id="UP000271291"/>
    </source>
</evidence>
<dbReference type="PANTHER" id="PTHR43283:SF3">
    <property type="entry name" value="BETA-LACTAMASE FAMILY PROTEIN (AFU_ORTHOLOGUE AFUA_5G07500)"/>
    <property type="match status" value="1"/>
</dbReference>
<proteinExistence type="predicted"/>
<keyword evidence="5" id="KW-1185">Reference proteome</keyword>
<organism evidence="2 4">
    <name type="scientific">Streptomyces griseoviridis</name>
    <dbReference type="NCBI Taxonomy" id="45398"/>
    <lineage>
        <taxon>Bacteria</taxon>
        <taxon>Bacillati</taxon>
        <taxon>Actinomycetota</taxon>
        <taxon>Actinomycetes</taxon>
        <taxon>Kitasatosporales</taxon>
        <taxon>Streptomycetaceae</taxon>
        <taxon>Streptomyces</taxon>
    </lineage>
</organism>
<dbReference type="InterPro" id="IPR012338">
    <property type="entry name" value="Beta-lactam/transpept-like"/>
</dbReference>
<feature type="domain" description="Beta-lactamase-related" evidence="1">
    <location>
        <begin position="6"/>
        <end position="361"/>
    </location>
</feature>
<dbReference type="AlphaFoldDB" id="A0A3Q9KYH4"/>
<gene>
    <name evidence="3" type="ORF">DDJ31_12435</name>
    <name evidence="2" type="ORF">ELQ87_26835</name>
</gene>
<accession>A0A3Q9KYH4</accession>
<dbReference type="PANTHER" id="PTHR43283">
    <property type="entry name" value="BETA-LACTAMASE-RELATED"/>
    <property type="match status" value="1"/>
</dbReference>
<dbReference type="InterPro" id="IPR023650">
    <property type="entry name" value="Beta-lactam_class-A_AS"/>
</dbReference>
<name>A0A3Q9KYH4_STRGD</name>
<evidence type="ECO:0000313" key="3">
    <source>
        <dbReference type="EMBL" id="QCN85710.1"/>
    </source>
</evidence>